<dbReference type="InterPro" id="IPR000873">
    <property type="entry name" value="AMP-dep_synth/lig_dom"/>
</dbReference>
<gene>
    <name evidence="4" type="ORF">N7509_009066</name>
</gene>
<evidence type="ECO:0000313" key="5">
    <source>
        <dbReference type="Proteomes" id="UP001147747"/>
    </source>
</evidence>
<sequence>MDDRTLYVPSHEGENVLPNSPWFHKLLRYAQRKSSRVAIRDVNANIEKTYHDLVSDALAFRNELRRRMSAQTLRDLAENKEVYIGLLAAGGYEYTVGFIAIVALGAAVVPMAAGLPVEEAAYFLSKARCVSLVASTTSEDLAKSIAQFMGEKKNFHIPCISPIASFFQPIPFPASEIVISSNRMLDMNGASAVIFTSGTTGPPKGAVQRRTWLTGNAETDGDFYGIMEQDVVLHTLPVHHASGVGLTFLPFLTAGACIEFRSGSFNTAWTWERWRQGGLTFFSGVPTIYMRMMRYYEENIATQAPRSTRSICCWSQEHSHDALYGATEFGAVIKTDLDTRETPRNSVGRVAEGVCLKLEDDGHLLVKCPYMFSKYLHDEKATSEAHDQDGYKISALDIEREILGLDYVSEVMVVGVEDEEFGQRVAATISLKTDQNTTRKKLSLAELRDDLRSKLTGYKIPTILRVIKGELPKSGTGKVQKKILGPRFFPSNYRDIPEIQVWSKELRARL</sequence>
<dbReference type="AlphaFoldDB" id="A0A9X0B3B1"/>
<dbReference type="EMBL" id="JAPZBU010000009">
    <property type="protein sequence ID" value="KAJ5386525.1"/>
    <property type="molecule type" value="Genomic_DNA"/>
</dbReference>
<dbReference type="PROSITE" id="PS00455">
    <property type="entry name" value="AMP_BINDING"/>
    <property type="match status" value="1"/>
</dbReference>
<feature type="domain" description="AMP-dependent synthetase/ligase" evidence="2">
    <location>
        <begin position="29"/>
        <end position="367"/>
    </location>
</feature>
<dbReference type="SUPFAM" id="SSF56801">
    <property type="entry name" value="Acetyl-CoA synthetase-like"/>
    <property type="match status" value="1"/>
</dbReference>
<feature type="domain" description="AMP-binding enzyme C-terminal" evidence="3">
    <location>
        <begin position="398"/>
        <end position="478"/>
    </location>
</feature>
<dbReference type="RefSeq" id="XP_056484323.1">
    <property type="nucleotide sequence ID" value="XM_056633703.1"/>
</dbReference>
<dbReference type="InterPro" id="IPR045851">
    <property type="entry name" value="AMP-bd_C_sf"/>
</dbReference>
<dbReference type="Pfam" id="PF13193">
    <property type="entry name" value="AMP-binding_C"/>
    <property type="match status" value="1"/>
</dbReference>
<dbReference type="Pfam" id="PF00501">
    <property type="entry name" value="AMP-binding"/>
    <property type="match status" value="1"/>
</dbReference>
<comment type="caution">
    <text evidence="4">The sequence shown here is derived from an EMBL/GenBank/DDBJ whole genome shotgun (WGS) entry which is preliminary data.</text>
</comment>
<evidence type="ECO:0000256" key="1">
    <source>
        <dbReference type="ARBA" id="ARBA00006432"/>
    </source>
</evidence>
<dbReference type="OrthoDB" id="6614653at2759"/>
<dbReference type="InterPro" id="IPR042099">
    <property type="entry name" value="ANL_N_sf"/>
</dbReference>
<dbReference type="GO" id="GO:0006631">
    <property type="term" value="P:fatty acid metabolic process"/>
    <property type="evidence" value="ECO:0007669"/>
    <property type="project" value="TreeGrafter"/>
</dbReference>
<dbReference type="Proteomes" id="UP001147747">
    <property type="component" value="Unassembled WGS sequence"/>
</dbReference>
<evidence type="ECO:0000259" key="2">
    <source>
        <dbReference type="Pfam" id="PF00501"/>
    </source>
</evidence>
<dbReference type="GeneID" id="81372683"/>
<dbReference type="PANTHER" id="PTHR43201">
    <property type="entry name" value="ACYL-COA SYNTHETASE"/>
    <property type="match status" value="1"/>
</dbReference>
<organism evidence="4 5">
    <name type="scientific">Penicillium cosmopolitanum</name>
    <dbReference type="NCBI Taxonomy" id="1131564"/>
    <lineage>
        <taxon>Eukaryota</taxon>
        <taxon>Fungi</taxon>
        <taxon>Dikarya</taxon>
        <taxon>Ascomycota</taxon>
        <taxon>Pezizomycotina</taxon>
        <taxon>Eurotiomycetes</taxon>
        <taxon>Eurotiomycetidae</taxon>
        <taxon>Eurotiales</taxon>
        <taxon>Aspergillaceae</taxon>
        <taxon>Penicillium</taxon>
    </lineage>
</organism>
<proteinExistence type="inferred from homology"/>
<dbReference type="InterPro" id="IPR025110">
    <property type="entry name" value="AMP-bd_C"/>
</dbReference>
<evidence type="ECO:0000313" key="4">
    <source>
        <dbReference type="EMBL" id="KAJ5386525.1"/>
    </source>
</evidence>
<dbReference type="Gene3D" id="3.40.50.12780">
    <property type="entry name" value="N-terminal domain of ligase-like"/>
    <property type="match status" value="1"/>
</dbReference>
<reference evidence="4" key="2">
    <citation type="journal article" date="2023" name="IMA Fungus">
        <title>Comparative genomic study of the Penicillium genus elucidates a diverse pangenome and 15 lateral gene transfer events.</title>
        <authorList>
            <person name="Petersen C."/>
            <person name="Sorensen T."/>
            <person name="Nielsen M.R."/>
            <person name="Sondergaard T.E."/>
            <person name="Sorensen J.L."/>
            <person name="Fitzpatrick D.A."/>
            <person name="Frisvad J.C."/>
            <person name="Nielsen K.L."/>
        </authorList>
    </citation>
    <scope>NUCLEOTIDE SEQUENCE</scope>
    <source>
        <strain evidence="4">IBT 29677</strain>
    </source>
</reference>
<evidence type="ECO:0008006" key="6">
    <source>
        <dbReference type="Google" id="ProtNLM"/>
    </source>
</evidence>
<name>A0A9X0B3B1_9EURO</name>
<dbReference type="PANTHER" id="PTHR43201:SF8">
    <property type="entry name" value="ACYL-COA SYNTHETASE FAMILY MEMBER 3"/>
    <property type="match status" value="1"/>
</dbReference>
<keyword evidence="5" id="KW-1185">Reference proteome</keyword>
<comment type="similarity">
    <text evidence="1">Belongs to the ATP-dependent AMP-binding enzyme family.</text>
</comment>
<dbReference type="Gene3D" id="3.30.300.30">
    <property type="match status" value="1"/>
</dbReference>
<accession>A0A9X0B3B1</accession>
<dbReference type="InterPro" id="IPR020845">
    <property type="entry name" value="AMP-binding_CS"/>
</dbReference>
<reference evidence="4" key="1">
    <citation type="submission" date="2022-12" db="EMBL/GenBank/DDBJ databases">
        <authorList>
            <person name="Petersen C."/>
        </authorList>
    </citation>
    <scope>NUCLEOTIDE SEQUENCE</scope>
    <source>
        <strain evidence="4">IBT 29677</strain>
    </source>
</reference>
<protein>
    <recommendedName>
        <fullName evidence="6">AMP-dependent synthetase/ligase domain-containing protein</fullName>
    </recommendedName>
</protein>
<dbReference type="GO" id="GO:0031956">
    <property type="term" value="F:medium-chain fatty acid-CoA ligase activity"/>
    <property type="evidence" value="ECO:0007669"/>
    <property type="project" value="TreeGrafter"/>
</dbReference>
<evidence type="ECO:0000259" key="3">
    <source>
        <dbReference type="Pfam" id="PF13193"/>
    </source>
</evidence>